<dbReference type="EMBL" id="CAJNJA010085945">
    <property type="protein sequence ID" value="CAE7938276.1"/>
    <property type="molecule type" value="Genomic_DNA"/>
</dbReference>
<evidence type="ECO:0000313" key="3">
    <source>
        <dbReference type="Proteomes" id="UP000601435"/>
    </source>
</evidence>
<gene>
    <name evidence="2" type="ORF">SNEC2469_LOCUS33096</name>
</gene>
<dbReference type="OrthoDB" id="430459at2759"/>
<comment type="caution">
    <text evidence="2">The sequence shown here is derived from an EMBL/GenBank/DDBJ whole genome shotgun (WGS) entry which is preliminary data.</text>
</comment>
<dbReference type="AlphaFoldDB" id="A0A813C246"/>
<reference evidence="2" key="1">
    <citation type="submission" date="2021-02" db="EMBL/GenBank/DDBJ databases">
        <authorList>
            <person name="Dougan E. K."/>
            <person name="Rhodes N."/>
            <person name="Thang M."/>
            <person name="Chan C."/>
        </authorList>
    </citation>
    <scope>NUCLEOTIDE SEQUENCE</scope>
</reference>
<organism evidence="2 3">
    <name type="scientific">Symbiodinium necroappetens</name>
    <dbReference type="NCBI Taxonomy" id="1628268"/>
    <lineage>
        <taxon>Eukaryota</taxon>
        <taxon>Sar</taxon>
        <taxon>Alveolata</taxon>
        <taxon>Dinophyceae</taxon>
        <taxon>Suessiales</taxon>
        <taxon>Symbiodiniaceae</taxon>
        <taxon>Symbiodinium</taxon>
    </lineage>
</organism>
<name>A0A813C246_9DINO</name>
<accession>A0A813C246</accession>
<dbReference type="Proteomes" id="UP000601435">
    <property type="component" value="Unassembled WGS sequence"/>
</dbReference>
<proteinExistence type="predicted"/>
<feature type="region of interest" description="Disordered" evidence="1">
    <location>
        <begin position="74"/>
        <end position="108"/>
    </location>
</feature>
<protein>
    <submittedName>
        <fullName evidence="2">Uncharacterized protein</fullName>
    </submittedName>
</protein>
<sequence>MSGPAKCASLVNTVTQTVTAAAVEAGNRIANLIPGLTLKWDFLSILLLKPQKLFCKEIYTTPNFENSPCADQLGCGTAGQGPPDESEVETVPPEQVDPPTVERSPGSPGKTVQFGFEFIQIGNFRLGAVDDNHFSISRRS</sequence>
<evidence type="ECO:0000313" key="2">
    <source>
        <dbReference type="EMBL" id="CAE7938276.1"/>
    </source>
</evidence>
<keyword evidence="3" id="KW-1185">Reference proteome</keyword>
<evidence type="ECO:0000256" key="1">
    <source>
        <dbReference type="SAM" id="MobiDB-lite"/>
    </source>
</evidence>